<dbReference type="NCBIfam" id="TIGR00589">
    <property type="entry name" value="ogt"/>
    <property type="match status" value="1"/>
</dbReference>
<dbReference type="InterPro" id="IPR001497">
    <property type="entry name" value="MethylDNA_cys_MeTrfase_AS"/>
</dbReference>
<evidence type="ECO:0000256" key="5">
    <source>
        <dbReference type="ARBA" id="ARBA00022603"/>
    </source>
</evidence>
<dbReference type="InterPro" id="IPR036217">
    <property type="entry name" value="MethylDNA_cys_MeTrfase_DNAb"/>
</dbReference>
<dbReference type="Gene3D" id="3.30.160.70">
    <property type="entry name" value="Methylated DNA-protein cysteine methyltransferase domain"/>
    <property type="match status" value="1"/>
</dbReference>
<dbReference type="GO" id="GO:0003908">
    <property type="term" value="F:methylated-DNA-[protein]-cysteine S-methyltransferase activity"/>
    <property type="evidence" value="ECO:0007669"/>
    <property type="project" value="UniProtKB-EC"/>
</dbReference>
<keyword evidence="5" id="KW-0489">Methyltransferase</keyword>
<dbReference type="EC" id="2.1.1.63" evidence="3"/>
<dbReference type="PANTHER" id="PTHR10815">
    <property type="entry name" value="METHYLATED-DNA--PROTEIN-CYSTEINE METHYLTRANSFERASE"/>
    <property type="match status" value="1"/>
</dbReference>
<evidence type="ECO:0000259" key="11">
    <source>
        <dbReference type="Pfam" id="PF02870"/>
    </source>
</evidence>
<keyword evidence="4" id="KW-0963">Cytoplasm</keyword>
<evidence type="ECO:0000259" key="10">
    <source>
        <dbReference type="Pfam" id="PF01035"/>
    </source>
</evidence>
<dbReference type="AlphaFoldDB" id="A0A381PIT6"/>
<evidence type="ECO:0000256" key="6">
    <source>
        <dbReference type="ARBA" id="ARBA00022679"/>
    </source>
</evidence>
<dbReference type="InterPro" id="IPR036388">
    <property type="entry name" value="WH-like_DNA-bd_sf"/>
</dbReference>
<dbReference type="GO" id="GO:0006281">
    <property type="term" value="P:DNA repair"/>
    <property type="evidence" value="ECO:0007669"/>
    <property type="project" value="UniProtKB-KW"/>
</dbReference>
<dbReference type="InterPro" id="IPR014048">
    <property type="entry name" value="MethylDNA_cys_MeTrfase_DNA-bd"/>
</dbReference>
<feature type="domain" description="Methylguanine DNA methyltransferase ribonuclease-like" evidence="11">
    <location>
        <begin position="44"/>
        <end position="114"/>
    </location>
</feature>
<organism evidence="12">
    <name type="scientific">marine metagenome</name>
    <dbReference type="NCBI Taxonomy" id="408172"/>
    <lineage>
        <taxon>unclassified sequences</taxon>
        <taxon>metagenomes</taxon>
        <taxon>ecological metagenomes</taxon>
    </lineage>
</organism>
<comment type="catalytic activity">
    <reaction evidence="9">
        <text>a 6-O-methyl-2'-deoxyguanosine in DNA + L-cysteinyl-[protein] = S-methyl-L-cysteinyl-[protein] + a 2'-deoxyguanosine in DNA</text>
        <dbReference type="Rhea" id="RHEA:24000"/>
        <dbReference type="Rhea" id="RHEA-COMP:10131"/>
        <dbReference type="Rhea" id="RHEA-COMP:10132"/>
        <dbReference type="Rhea" id="RHEA-COMP:11367"/>
        <dbReference type="Rhea" id="RHEA-COMP:11368"/>
        <dbReference type="ChEBI" id="CHEBI:29950"/>
        <dbReference type="ChEBI" id="CHEBI:82612"/>
        <dbReference type="ChEBI" id="CHEBI:85445"/>
        <dbReference type="ChEBI" id="CHEBI:85448"/>
        <dbReference type="EC" id="2.1.1.63"/>
    </reaction>
</comment>
<keyword evidence="6" id="KW-0808">Transferase</keyword>
<keyword evidence="7" id="KW-0227">DNA damage</keyword>
<evidence type="ECO:0000313" key="12">
    <source>
        <dbReference type="EMBL" id="SUZ66328.1"/>
    </source>
</evidence>
<dbReference type="Pfam" id="PF02870">
    <property type="entry name" value="Methyltransf_1N"/>
    <property type="match status" value="1"/>
</dbReference>
<evidence type="ECO:0000256" key="3">
    <source>
        <dbReference type="ARBA" id="ARBA00011918"/>
    </source>
</evidence>
<dbReference type="FunFam" id="1.10.10.10:FF:000214">
    <property type="entry name" value="Methylated-DNA--protein-cysteine methyltransferase"/>
    <property type="match status" value="1"/>
</dbReference>
<dbReference type="EMBL" id="UINC01000982">
    <property type="protein sequence ID" value="SUZ66328.1"/>
    <property type="molecule type" value="Genomic_DNA"/>
</dbReference>
<dbReference type="CDD" id="cd06445">
    <property type="entry name" value="ATase"/>
    <property type="match status" value="1"/>
</dbReference>
<protein>
    <recommendedName>
        <fullName evidence="3">methylated-DNA--[protein]-cysteine S-methyltransferase</fullName>
        <ecNumber evidence="3">2.1.1.63</ecNumber>
    </recommendedName>
</protein>
<dbReference type="SUPFAM" id="SSF53155">
    <property type="entry name" value="Methylated DNA-protein cysteine methyltransferase domain"/>
    <property type="match status" value="1"/>
</dbReference>
<evidence type="ECO:0000256" key="7">
    <source>
        <dbReference type="ARBA" id="ARBA00022763"/>
    </source>
</evidence>
<dbReference type="HAMAP" id="MF_00772">
    <property type="entry name" value="OGT"/>
    <property type="match status" value="1"/>
</dbReference>
<feature type="domain" description="Methylated-DNA-[protein]-cysteine S-methyltransferase DNA binding" evidence="10">
    <location>
        <begin position="120"/>
        <end position="199"/>
    </location>
</feature>
<comment type="similarity">
    <text evidence="2">Belongs to the MGMT family.</text>
</comment>
<dbReference type="GO" id="GO:0032259">
    <property type="term" value="P:methylation"/>
    <property type="evidence" value="ECO:0007669"/>
    <property type="project" value="UniProtKB-KW"/>
</dbReference>
<evidence type="ECO:0000256" key="8">
    <source>
        <dbReference type="ARBA" id="ARBA00023204"/>
    </source>
</evidence>
<dbReference type="SUPFAM" id="SSF46767">
    <property type="entry name" value="Methylated DNA-protein cysteine methyltransferase, C-terminal domain"/>
    <property type="match status" value="1"/>
</dbReference>
<accession>A0A381PIT6</accession>
<proteinExistence type="inferred from homology"/>
<evidence type="ECO:0000256" key="1">
    <source>
        <dbReference type="ARBA" id="ARBA00001286"/>
    </source>
</evidence>
<dbReference type="PANTHER" id="PTHR10815:SF5">
    <property type="entry name" value="METHYLATED-DNA--PROTEIN-CYSTEINE METHYLTRANSFERASE"/>
    <property type="match status" value="1"/>
</dbReference>
<dbReference type="PROSITE" id="PS00374">
    <property type="entry name" value="MGMT"/>
    <property type="match status" value="1"/>
</dbReference>
<reference evidence="12" key="1">
    <citation type="submission" date="2018-05" db="EMBL/GenBank/DDBJ databases">
        <authorList>
            <person name="Lanie J.A."/>
            <person name="Ng W.-L."/>
            <person name="Kazmierczak K.M."/>
            <person name="Andrzejewski T.M."/>
            <person name="Davidsen T.M."/>
            <person name="Wayne K.J."/>
            <person name="Tettelin H."/>
            <person name="Glass J.I."/>
            <person name="Rusch D."/>
            <person name="Podicherti R."/>
            <person name="Tsui H.-C.T."/>
            <person name="Winkler M.E."/>
        </authorList>
    </citation>
    <scope>NUCLEOTIDE SEQUENCE</scope>
</reference>
<dbReference type="InterPro" id="IPR036631">
    <property type="entry name" value="MGMT_N_sf"/>
</dbReference>
<evidence type="ECO:0000256" key="2">
    <source>
        <dbReference type="ARBA" id="ARBA00008711"/>
    </source>
</evidence>
<sequence length="204" mass="22878">MKAAGDTGGYKSHNGFRDPFTYLFDESIVKNYSGTLVVLTRVLTPIGPLIAGATEEGLCLLEFAEHPQLKTRINRLCKEIHCVVTPGENAHIGRIQHELDQYFSGKRIDFDVPLIVPGTDFQRKVWEELQRIPYGETRSYEGIARAIDNPKAFRAVGRANGNNRIPIVIPCHRVVRADGTLGGYGGERWRKRFLLDLEGQPGFN</sequence>
<evidence type="ECO:0000256" key="9">
    <source>
        <dbReference type="ARBA" id="ARBA00049348"/>
    </source>
</evidence>
<keyword evidence="8" id="KW-0234">DNA repair</keyword>
<dbReference type="InterPro" id="IPR023546">
    <property type="entry name" value="MGMT"/>
</dbReference>
<dbReference type="InterPro" id="IPR008332">
    <property type="entry name" value="MethylG_MeTrfase_N"/>
</dbReference>
<evidence type="ECO:0000256" key="4">
    <source>
        <dbReference type="ARBA" id="ARBA00022490"/>
    </source>
</evidence>
<comment type="catalytic activity">
    <reaction evidence="1">
        <text>a 4-O-methyl-thymidine in DNA + L-cysteinyl-[protein] = a thymidine in DNA + S-methyl-L-cysteinyl-[protein]</text>
        <dbReference type="Rhea" id="RHEA:53428"/>
        <dbReference type="Rhea" id="RHEA-COMP:10131"/>
        <dbReference type="Rhea" id="RHEA-COMP:10132"/>
        <dbReference type="Rhea" id="RHEA-COMP:13555"/>
        <dbReference type="Rhea" id="RHEA-COMP:13556"/>
        <dbReference type="ChEBI" id="CHEBI:29950"/>
        <dbReference type="ChEBI" id="CHEBI:82612"/>
        <dbReference type="ChEBI" id="CHEBI:137386"/>
        <dbReference type="ChEBI" id="CHEBI:137387"/>
        <dbReference type="EC" id="2.1.1.63"/>
    </reaction>
</comment>
<dbReference type="Pfam" id="PF01035">
    <property type="entry name" value="DNA_binding_1"/>
    <property type="match status" value="1"/>
</dbReference>
<dbReference type="Gene3D" id="1.10.10.10">
    <property type="entry name" value="Winged helix-like DNA-binding domain superfamily/Winged helix DNA-binding domain"/>
    <property type="match status" value="1"/>
</dbReference>
<name>A0A381PIT6_9ZZZZ</name>
<gene>
    <name evidence="12" type="ORF">METZ01_LOCUS19182</name>
</gene>